<evidence type="ECO:0000313" key="1">
    <source>
        <dbReference type="EMBL" id="QNL31704.1"/>
    </source>
</evidence>
<name>A0A7G9A4N1_9VIRU</name>
<dbReference type="EMBL" id="MT840189">
    <property type="protein sequence ID" value="QNL31704.1"/>
    <property type="molecule type" value="Genomic_DNA"/>
</dbReference>
<organism evidence="1">
    <name type="scientific">Bacteriophage sp</name>
    <dbReference type="NCBI Taxonomy" id="38018"/>
    <lineage>
        <taxon>Viruses</taxon>
    </lineage>
</organism>
<accession>A0A7G9A4N1</accession>
<sequence length="127" mass="14644">MNQFSLIVPKISDQWEYIKITDTGRHLYHHQQSEYLRINSELKNPFGEKCMLYPSIDRRKPSRFAYGITLRLGIIDPKIEYIPGNLEITTEIGKIGIVSYRSYFSAVIPISQTIATKWLIVSIVPVA</sequence>
<reference evidence="1" key="1">
    <citation type="submission" date="2020-07" db="EMBL/GenBank/DDBJ databases">
        <title>Dissolved microcystin release linked to lysis of a Microcystis spp. bloom in Lake Erie (USA) attributed to a novel cyanophage.</title>
        <authorList>
            <person name="McKindles K.M."/>
            <person name="Manes M.A."/>
            <person name="DeMarco J.R."/>
            <person name="McClure A."/>
            <person name="McKay R.M."/>
            <person name="Davis T.W."/>
            <person name="Bullerjahn G.S."/>
        </authorList>
    </citation>
    <scope>NUCLEOTIDE SEQUENCE</scope>
</reference>
<proteinExistence type="predicted"/>
<protein>
    <submittedName>
        <fullName evidence="1">Uncharacterized protein</fullName>
    </submittedName>
</protein>